<dbReference type="PROSITE" id="PS00086">
    <property type="entry name" value="CYTOCHROME_P450"/>
    <property type="match status" value="1"/>
</dbReference>
<dbReference type="Gene3D" id="3.20.20.60">
    <property type="entry name" value="Phosphoenolpyruvate-binding domains"/>
    <property type="match status" value="1"/>
</dbReference>
<sequence length="511" mass="54174">MPPLPMLNQHPTLDQPGQVLTDGGRGHSSVHAQLPSSPSPPIKQRTTNSSTGLVREQPSNLGKCFHRHHSATRTLRPTPNRPPPTVGDMTEDLNLPVPTPPPGESGVAWLRSTVVRFSNGPTHTRRRALTTTLLNGVQATTLEELATALNLPGSLQDIAEIAKSYQPHEPITAAADAAVERLAKTHNEETAARIGLLVQAWSATNALAENLRTGNQAPPVPVTRRQTPQGVVEVSLEHHPFGHGPHSCPGGTLATQIAKNMAFKAMHHQPDPLLLPNAWDYASAAALHQAGFTAIGTTSLGVAAAHNIPDGTGQAGDQAIALARLLITLPCPVTADLESGFGKSPQETADLIAELGVAGVNLEDGRPNGLATPQEQADLITTVKQRAPGVFLNARIDTHWLGMAHEETESRARRYIDAGADGIFVAGLTDPYEIEKLATLAPLNVLAQQRTPRELGNLGVKRISTGSLLFRAALHHTVETAKAARDGGTAAAFTYDEVQQMISRGTRSDAG</sequence>
<keyword evidence="3" id="KW-1185">Reference proteome</keyword>
<protein>
    <recommendedName>
        <fullName evidence="4">2-Methylisocitrate lyase, PEP mutase family</fullName>
    </recommendedName>
</protein>
<feature type="region of interest" description="Disordered" evidence="1">
    <location>
        <begin position="1"/>
        <end position="104"/>
    </location>
</feature>
<organism evidence="2 3">
    <name type="scientific">Lentzea pudingi</name>
    <dbReference type="NCBI Taxonomy" id="1789439"/>
    <lineage>
        <taxon>Bacteria</taxon>
        <taxon>Bacillati</taxon>
        <taxon>Actinomycetota</taxon>
        <taxon>Actinomycetes</taxon>
        <taxon>Pseudonocardiales</taxon>
        <taxon>Pseudonocardiaceae</taxon>
        <taxon>Lentzea</taxon>
    </lineage>
</organism>
<dbReference type="PANTHER" id="PTHR42905:SF16">
    <property type="entry name" value="CARBOXYPHOSPHONOENOLPYRUVATE PHOSPHONOMUTASE-LIKE PROTEIN (AFU_ORTHOLOGUE AFUA_5G07230)"/>
    <property type="match status" value="1"/>
</dbReference>
<dbReference type="InterPro" id="IPR036396">
    <property type="entry name" value="Cyt_P450_sf"/>
</dbReference>
<dbReference type="Proteomes" id="UP000597656">
    <property type="component" value="Unassembled WGS sequence"/>
</dbReference>
<dbReference type="CDD" id="cd00377">
    <property type="entry name" value="ICL_PEPM"/>
    <property type="match status" value="1"/>
</dbReference>
<dbReference type="InterPro" id="IPR017972">
    <property type="entry name" value="Cyt_P450_CS"/>
</dbReference>
<dbReference type="Pfam" id="PF13714">
    <property type="entry name" value="PEP_mutase"/>
    <property type="match status" value="1"/>
</dbReference>
<reference evidence="3" key="1">
    <citation type="journal article" date="2019" name="Int. J. Syst. Evol. Microbiol.">
        <title>The Global Catalogue of Microorganisms (GCM) 10K type strain sequencing project: providing services to taxonomists for standard genome sequencing and annotation.</title>
        <authorList>
            <consortium name="The Broad Institute Genomics Platform"/>
            <consortium name="The Broad Institute Genome Sequencing Center for Infectious Disease"/>
            <person name="Wu L."/>
            <person name="Ma J."/>
        </authorList>
    </citation>
    <scope>NUCLEOTIDE SEQUENCE [LARGE SCALE GENOMIC DNA]</scope>
    <source>
        <strain evidence="3">CGMCC 4.7319</strain>
    </source>
</reference>
<accession>A0ABQ2ILJ5</accession>
<comment type="caution">
    <text evidence="2">The sequence shown here is derived from an EMBL/GenBank/DDBJ whole genome shotgun (WGS) entry which is preliminary data.</text>
</comment>
<dbReference type="PANTHER" id="PTHR42905">
    <property type="entry name" value="PHOSPHOENOLPYRUVATE CARBOXYLASE"/>
    <property type="match status" value="1"/>
</dbReference>
<proteinExistence type="predicted"/>
<dbReference type="SUPFAM" id="SSF48264">
    <property type="entry name" value="Cytochrome P450"/>
    <property type="match status" value="1"/>
</dbReference>
<dbReference type="EMBL" id="BMNC01000014">
    <property type="protein sequence ID" value="GGN18000.1"/>
    <property type="molecule type" value="Genomic_DNA"/>
</dbReference>
<evidence type="ECO:0000313" key="3">
    <source>
        <dbReference type="Proteomes" id="UP000597656"/>
    </source>
</evidence>
<dbReference type="InterPro" id="IPR039556">
    <property type="entry name" value="ICL/PEPM"/>
</dbReference>
<name>A0ABQ2ILJ5_9PSEU</name>
<gene>
    <name evidence="2" type="ORF">GCM10011609_68700</name>
</gene>
<dbReference type="InterPro" id="IPR015813">
    <property type="entry name" value="Pyrv/PenolPyrv_kinase-like_dom"/>
</dbReference>
<feature type="compositionally biased region" description="Polar residues" evidence="1">
    <location>
        <begin position="44"/>
        <end position="60"/>
    </location>
</feature>
<evidence type="ECO:0008006" key="4">
    <source>
        <dbReference type="Google" id="ProtNLM"/>
    </source>
</evidence>
<evidence type="ECO:0000313" key="2">
    <source>
        <dbReference type="EMBL" id="GGN18000.1"/>
    </source>
</evidence>
<dbReference type="InterPro" id="IPR040442">
    <property type="entry name" value="Pyrv_kinase-like_dom_sf"/>
</dbReference>
<dbReference type="SUPFAM" id="SSF51621">
    <property type="entry name" value="Phosphoenolpyruvate/pyruvate domain"/>
    <property type="match status" value="1"/>
</dbReference>
<evidence type="ECO:0000256" key="1">
    <source>
        <dbReference type="SAM" id="MobiDB-lite"/>
    </source>
</evidence>